<comment type="caution">
    <text evidence="9">The sequence shown here is derived from an EMBL/GenBank/DDBJ whole genome shotgun (WGS) entry which is preliminary data.</text>
</comment>
<evidence type="ECO:0000256" key="3">
    <source>
        <dbReference type="ARBA" id="ARBA00022475"/>
    </source>
</evidence>
<keyword evidence="5 7" id="KW-1133">Transmembrane helix</keyword>
<dbReference type="PANTHER" id="PTHR40074:SF2">
    <property type="entry name" value="O-ACETYLTRANSFERASE WECH"/>
    <property type="match status" value="1"/>
</dbReference>
<evidence type="ECO:0000256" key="2">
    <source>
        <dbReference type="ARBA" id="ARBA00007400"/>
    </source>
</evidence>
<keyword evidence="6 7" id="KW-0472">Membrane</keyword>
<dbReference type="Pfam" id="PF01757">
    <property type="entry name" value="Acyl_transf_3"/>
    <property type="match status" value="1"/>
</dbReference>
<feature type="transmembrane region" description="Helical" evidence="7">
    <location>
        <begin position="191"/>
        <end position="209"/>
    </location>
</feature>
<feature type="transmembrane region" description="Helical" evidence="7">
    <location>
        <begin position="132"/>
        <end position="149"/>
    </location>
</feature>
<evidence type="ECO:0000256" key="7">
    <source>
        <dbReference type="SAM" id="Phobius"/>
    </source>
</evidence>
<evidence type="ECO:0000313" key="10">
    <source>
        <dbReference type="Proteomes" id="UP000186720"/>
    </source>
</evidence>
<dbReference type="STRING" id="1302689.RG47T_2295"/>
<proteinExistence type="inferred from homology"/>
<feature type="transmembrane region" description="Helical" evidence="7">
    <location>
        <begin position="49"/>
        <end position="71"/>
    </location>
</feature>
<organism evidence="9 10">
    <name type="scientific">Mucilaginibacter polytrichastri</name>
    <dbReference type="NCBI Taxonomy" id="1302689"/>
    <lineage>
        <taxon>Bacteria</taxon>
        <taxon>Pseudomonadati</taxon>
        <taxon>Bacteroidota</taxon>
        <taxon>Sphingobacteriia</taxon>
        <taxon>Sphingobacteriales</taxon>
        <taxon>Sphingobacteriaceae</taxon>
        <taxon>Mucilaginibacter</taxon>
    </lineage>
</organism>
<feature type="domain" description="Acyltransferase 3" evidence="8">
    <location>
        <begin position="10"/>
        <end position="335"/>
    </location>
</feature>
<reference evidence="9 10" key="1">
    <citation type="submission" date="2016-11" db="EMBL/GenBank/DDBJ databases">
        <title>Whole Genome Sequencing of Mucilaginibacter polytrichastri RG4-7(T) isolated from the moss sample.</title>
        <authorList>
            <person name="Li Y."/>
        </authorList>
    </citation>
    <scope>NUCLEOTIDE SEQUENCE [LARGE SCALE GENOMIC DNA]</scope>
    <source>
        <strain evidence="9 10">RG4-7</strain>
    </source>
</reference>
<keyword evidence="3" id="KW-1003">Cell membrane</keyword>
<dbReference type="OrthoDB" id="9810469at2"/>
<dbReference type="GO" id="GO:0009246">
    <property type="term" value="P:enterobacterial common antigen biosynthetic process"/>
    <property type="evidence" value="ECO:0007669"/>
    <property type="project" value="TreeGrafter"/>
</dbReference>
<evidence type="ECO:0000313" key="9">
    <source>
        <dbReference type="EMBL" id="OKS86838.1"/>
    </source>
</evidence>
<protein>
    <recommendedName>
        <fullName evidence="8">Acyltransferase 3 domain-containing protein</fullName>
    </recommendedName>
</protein>
<feature type="transmembrane region" description="Helical" evidence="7">
    <location>
        <begin position="216"/>
        <end position="235"/>
    </location>
</feature>
<evidence type="ECO:0000256" key="4">
    <source>
        <dbReference type="ARBA" id="ARBA00022692"/>
    </source>
</evidence>
<feature type="transmembrane region" description="Helical" evidence="7">
    <location>
        <begin position="161"/>
        <end position="179"/>
    </location>
</feature>
<sequence>MSFDKPQNLEWISNLRFLSLLAVIVLHTSAVLLAQYGKVPLNEWLTADVFNAMVRFAVPVFVMITGALNLHRDYELNDFLKRRLSRIVTPFLFWSLVYIGYSWYNEEISFDNDTWANAKLILHQLKYGSSYHLWYVYMLIGLYLIMPIISKFVRAATKKELLYFLLIWLAVMLLEQPYLSRYKPQVELRYFEGYIGYLVLGHYLSTTAFKQRYLRSLMLLLFLGMVMVITVGTYLVTKYNYSVTTVFYEPLGPFVVCLSGSLFVFFKYRTVNLPAFLIKVRDFTGQYAYGVYLGHALILYLLDLWFNISYKLYAPIISIPLTAVLCMVISVVMIWLLNKLPYIGKYIAG</sequence>
<dbReference type="GO" id="GO:0016413">
    <property type="term" value="F:O-acetyltransferase activity"/>
    <property type="evidence" value="ECO:0007669"/>
    <property type="project" value="TreeGrafter"/>
</dbReference>
<dbReference type="GO" id="GO:0005886">
    <property type="term" value="C:plasma membrane"/>
    <property type="evidence" value="ECO:0007669"/>
    <property type="project" value="UniProtKB-SubCell"/>
</dbReference>
<evidence type="ECO:0000256" key="1">
    <source>
        <dbReference type="ARBA" id="ARBA00004651"/>
    </source>
</evidence>
<dbReference type="PANTHER" id="PTHR40074">
    <property type="entry name" value="O-ACETYLTRANSFERASE WECH"/>
    <property type="match status" value="1"/>
</dbReference>
<evidence type="ECO:0000256" key="6">
    <source>
        <dbReference type="ARBA" id="ARBA00023136"/>
    </source>
</evidence>
<dbReference type="RefSeq" id="WP_074489531.1">
    <property type="nucleotide sequence ID" value="NZ_FPAM01000014.1"/>
</dbReference>
<dbReference type="Proteomes" id="UP000186720">
    <property type="component" value="Unassembled WGS sequence"/>
</dbReference>
<accession>A0A1Q5ZYM0</accession>
<feature type="transmembrane region" description="Helical" evidence="7">
    <location>
        <begin position="83"/>
        <end position="104"/>
    </location>
</feature>
<feature type="transmembrane region" description="Helical" evidence="7">
    <location>
        <begin position="15"/>
        <end position="37"/>
    </location>
</feature>
<gene>
    <name evidence="9" type="ORF">RG47T_2295</name>
</gene>
<evidence type="ECO:0000256" key="5">
    <source>
        <dbReference type="ARBA" id="ARBA00022989"/>
    </source>
</evidence>
<dbReference type="AlphaFoldDB" id="A0A1Q5ZYM0"/>
<comment type="subcellular location">
    <subcellularLocation>
        <location evidence="1">Cell membrane</location>
        <topology evidence="1">Multi-pass membrane protein</topology>
    </subcellularLocation>
</comment>
<dbReference type="InterPro" id="IPR002656">
    <property type="entry name" value="Acyl_transf_3_dom"/>
</dbReference>
<evidence type="ECO:0000259" key="8">
    <source>
        <dbReference type="Pfam" id="PF01757"/>
    </source>
</evidence>
<name>A0A1Q5ZYM0_9SPHI</name>
<dbReference type="EMBL" id="MPPL01000001">
    <property type="protein sequence ID" value="OKS86838.1"/>
    <property type="molecule type" value="Genomic_DNA"/>
</dbReference>
<feature type="transmembrane region" description="Helical" evidence="7">
    <location>
        <begin position="312"/>
        <end position="337"/>
    </location>
</feature>
<keyword evidence="10" id="KW-1185">Reference proteome</keyword>
<comment type="similarity">
    <text evidence="2">Belongs to the acyltransferase 3 family.</text>
</comment>
<keyword evidence="4 7" id="KW-0812">Transmembrane</keyword>
<feature type="transmembrane region" description="Helical" evidence="7">
    <location>
        <begin position="287"/>
        <end position="306"/>
    </location>
</feature>
<feature type="transmembrane region" description="Helical" evidence="7">
    <location>
        <begin position="247"/>
        <end position="266"/>
    </location>
</feature>